<evidence type="ECO:0000259" key="1">
    <source>
        <dbReference type="Pfam" id="PF05876"/>
    </source>
</evidence>
<evidence type="ECO:0000313" key="2">
    <source>
        <dbReference type="EMBL" id="KKM84240.1"/>
    </source>
</evidence>
<dbReference type="GO" id="GO:0016887">
    <property type="term" value="F:ATP hydrolysis activity"/>
    <property type="evidence" value="ECO:0007669"/>
    <property type="project" value="InterPro"/>
</dbReference>
<sequence length="543" mass="61970">MANECIRDAATDAPYWAWLNKILIDGRPFTLDGRAYQLEMMRPVTDDGKVKLGEVIKKGTQTGATMGKAIEVCHGALHGLYPQGIIIYFPSKVAVEDYSGARFKALLTDNDIIGEHCNDINAVHKRRIGKTNVSFLGCSGTTIIGGMAKDSTAVRQTPADWLVLDERDLFLDEMARQVNQRLGNSTINRRTDMGSPKLPDDGIDLLYSKSDMRRWQIKCEYCRKSTCMETEFPQCIGLRDGKGYPKCVHCGSEINRAKGIWVPDRPTVETVGYWFSQLLNPNRDLAHVLKEYDDPLAYDTTEAEFQRTVLGVAFARAEDVLRETEVYQCCTQDQMRNSHDGPCAMGFDVGWPVIHVVIGHRIGRDRYRIVKMARVKDWPALHDLAQRFHVKATVGDAMPESHKIREWAKTEAPYGNTVYPCYVQVHLKTFDNWGTDNIVKVNMTDIFDESHQMVVNPGRMLLPRMCEEVKIFAHQMCMRAKFIETDSRGQVSYHYKKVGDKQDHYRNAVNFFHLACKKVGVPESNRNRRVTTQDMEYHLGERR</sequence>
<name>A0A0F9N643_9ZZZZ</name>
<proteinExistence type="predicted"/>
<gene>
    <name evidence="2" type="ORF">LCGC14_1301210</name>
</gene>
<protein>
    <recommendedName>
        <fullName evidence="1">Phage terminase large subunit GpA ATPase domain-containing protein</fullName>
    </recommendedName>
</protein>
<comment type="caution">
    <text evidence="2">The sequence shown here is derived from an EMBL/GenBank/DDBJ whole genome shotgun (WGS) entry which is preliminary data.</text>
</comment>
<dbReference type="EMBL" id="LAZR01007597">
    <property type="protein sequence ID" value="KKM84240.1"/>
    <property type="molecule type" value="Genomic_DNA"/>
</dbReference>
<dbReference type="InterPro" id="IPR046453">
    <property type="entry name" value="GpA_ATPase"/>
</dbReference>
<reference evidence="2" key="1">
    <citation type="journal article" date="2015" name="Nature">
        <title>Complex archaea that bridge the gap between prokaryotes and eukaryotes.</title>
        <authorList>
            <person name="Spang A."/>
            <person name="Saw J.H."/>
            <person name="Jorgensen S.L."/>
            <person name="Zaremba-Niedzwiedzka K."/>
            <person name="Martijn J."/>
            <person name="Lind A.E."/>
            <person name="van Eijk R."/>
            <person name="Schleper C."/>
            <person name="Guy L."/>
            <person name="Ettema T.J."/>
        </authorList>
    </citation>
    <scope>NUCLEOTIDE SEQUENCE</scope>
</reference>
<dbReference type="AlphaFoldDB" id="A0A0F9N643"/>
<feature type="domain" description="Phage terminase large subunit GpA ATPase" evidence="1">
    <location>
        <begin position="36"/>
        <end position="257"/>
    </location>
</feature>
<accession>A0A0F9N643</accession>
<dbReference type="Pfam" id="PF05876">
    <property type="entry name" value="GpA_ATPase"/>
    <property type="match status" value="1"/>
</dbReference>
<organism evidence="2">
    <name type="scientific">marine sediment metagenome</name>
    <dbReference type="NCBI Taxonomy" id="412755"/>
    <lineage>
        <taxon>unclassified sequences</taxon>
        <taxon>metagenomes</taxon>
        <taxon>ecological metagenomes</taxon>
    </lineage>
</organism>